<dbReference type="EMBL" id="JAATJH010000002">
    <property type="protein sequence ID" value="NJC25773.1"/>
    <property type="molecule type" value="Genomic_DNA"/>
</dbReference>
<feature type="signal peptide" evidence="4">
    <location>
        <begin position="1"/>
        <end position="17"/>
    </location>
</feature>
<accession>A0ABX0XAC8</accession>
<evidence type="ECO:0000259" key="6">
    <source>
        <dbReference type="Pfam" id="PF24595"/>
    </source>
</evidence>
<keyword evidence="2" id="KW-0964">Secreted</keyword>
<evidence type="ECO:0000256" key="1">
    <source>
        <dbReference type="ARBA" id="ARBA00004613"/>
    </source>
</evidence>
<dbReference type="InterPro" id="IPR033764">
    <property type="entry name" value="Sdr_B"/>
</dbReference>
<feature type="domain" description="DUF7619" evidence="6">
    <location>
        <begin position="816"/>
        <end position="950"/>
    </location>
</feature>
<evidence type="ECO:0000313" key="7">
    <source>
        <dbReference type="EMBL" id="NJC25773.1"/>
    </source>
</evidence>
<dbReference type="RefSeq" id="WP_168036556.1">
    <property type="nucleotide sequence ID" value="NZ_JAATJH010000002.1"/>
</dbReference>
<evidence type="ECO:0000256" key="2">
    <source>
        <dbReference type="ARBA" id="ARBA00022525"/>
    </source>
</evidence>
<gene>
    <name evidence="7" type="ORF">GGR27_001272</name>
</gene>
<keyword evidence="8" id="KW-1185">Reference proteome</keyword>
<name>A0ABX0XAC8_9BACT</name>
<feature type="chain" id="PRO_5047111329" evidence="4">
    <location>
        <begin position="18"/>
        <end position="1051"/>
    </location>
</feature>
<protein>
    <submittedName>
        <fullName evidence="7">Repeat protein (TIGR01451 family)</fullName>
    </submittedName>
</protein>
<comment type="caution">
    <text evidence="7">The sequence shown here is derived from an EMBL/GenBank/DDBJ whole genome shotgun (WGS) entry which is preliminary data.</text>
</comment>
<comment type="subcellular location">
    <subcellularLocation>
        <location evidence="1">Secreted</location>
    </subcellularLocation>
</comment>
<evidence type="ECO:0000259" key="5">
    <source>
        <dbReference type="Pfam" id="PF17210"/>
    </source>
</evidence>
<proteinExistence type="predicted"/>
<dbReference type="NCBIfam" id="TIGR01451">
    <property type="entry name" value="B_ant_repeat"/>
    <property type="match status" value="1"/>
</dbReference>
<evidence type="ECO:0000256" key="3">
    <source>
        <dbReference type="ARBA" id="ARBA00022729"/>
    </source>
</evidence>
<dbReference type="Pfam" id="PF24595">
    <property type="entry name" value="DUF7619"/>
    <property type="match status" value="1"/>
</dbReference>
<dbReference type="Proteomes" id="UP000770785">
    <property type="component" value="Unassembled WGS sequence"/>
</dbReference>
<dbReference type="InterPro" id="IPR047589">
    <property type="entry name" value="DUF11_rpt"/>
</dbReference>
<dbReference type="SUPFAM" id="SSF117074">
    <property type="entry name" value="Hypothetical protein PA1324"/>
    <property type="match status" value="1"/>
</dbReference>
<sequence>MRFLFLLLALAGTPLLAQNCGDDCGSISGLNWLDENRDGIRQDSESLTITEVKLYGNDGSTLISEKSEFSGEYTFTDLPPGDYTLEFEPPGGFAFYSTLSKQGSDPARDSDATDVNEGEYNVQITLGAGQEINTDADVGWIVTESPSVRTVREATCANPTGAVEVIIKGRAPAIIFVDGQPVPRTGEATLLDSLTPGGHYLEISLGKSRRLSNGTLIYEAQSVQNIFVSEPFPVEVIKAGSECIDPTLVRLAVAPIDSSSFASYEWSDGSTDSVVRQPVVGESYSVTVTLDDGCQATSEFPYRVRATPYTFPQDSIIRLDCVTGLATIALPESISQAVEFRLRPPDAGRGDPASEFTVDKPGFYSLSPGPGSSCAVSGEFEVLDDRLTGMVLRQERIDSCLLDANNLFVSHPTTTDFSKTHTFNFRGPADSIVPDPQKTWFADLYGALPGLYFVDVTSECGDTTLSTLVVAADTCEFISNVSGLVYLNNDGLCDDSSNSASTAIPRANVSLTNDGGTRNYLFQTDDDGYWEGRIVPDTYRITVLTPRDSSLVACPSSRSFYTFPPGLVAFIPLAMIEVTDCASLSVDVVSPRFRVCFENKAYVSYANRGGQMAENALLRVTVDPLFEEVTATQNFTRSGDVLTFDLSDLPALGRGQLQLGFKVSCESIRGQLHCLKAEISSDNDCNPGTGRALLDVTAAPCDGDSLRFNITNVGTVAMSSDLEYFVYVDAELDENESKRVAGLAAGQNLGLTFPATGATVQVVARQATMGGIGSAYPSAIVEGCGGIMIGAGVQISSDNGFAGRSIYCRINTGSFDPNEKRVFPTGLGDLGDVPPGTRLTYELHFQNTGTDTAFTVVIRDVLPAELDVATIEFGASSHDYDVMIDDGRVLTFTFNDILLVDSFTNVAGSMGVVSFSIDHVETLERGDEFQNRAGIYFDFNEPVITEFVRTRIVPLPSLINSLVPEFRNFPVRIELFPNPVGNELQVELPDLNGPVDVSLRVINVFGQTAGTYPYFKQGDPIDVSALPVGTYVLVAQSGGHVIGRKQFVVAR</sequence>
<evidence type="ECO:0000256" key="4">
    <source>
        <dbReference type="SAM" id="SignalP"/>
    </source>
</evidence>
<organism evidence="7 8">
    <name type="scientific">Neolewinella antarctica</name>
    <dbReference type="NCBI Taxonomy" id="442734"/>
    <lineage>
        <taxon>Bacteria</taxon>
        <taxon>Pseudomonadati</taxon>
        <taxon>Bacteroidota</taxon>
        <taxon>Saprospiria</taxon>
        <taxon>Saprospirales</taxon>
        <taxon>Lewinellaceae</taxon>
        <taxon>Neolewinella</taxon>
    </lineage>
</organism>
<dbReference type="InterPro" id="IPR013783">
    <property type="entry name" value="Ig-like_fold"/>
</dbReference>
<feature type="domain" description="SD-repeat containing protein B" evidence="5">
    <location>
        <begin position="29"/>
        <end position="139"/>
    </location>
</feature>
<keyword evidence="3 4" id="KW-0732">Signal</keyword>
<dbReference type="Pfam" id="PF17210">
    <property type="entry name" value="SdrD_B"/>
    <property type="match status" value="1"/>
</dbReference>
<reference evidence="7 8" key="1">
    <citation type="submission" date="2020-03" db="EMBL/GenBank/DDBJ databases">
        <title>Genomic Encyclopedia of Type Strains, Phase IV (KMG-IV): sequencing the most valuable type-strain genomes for metagenomic binning, comparative biology and taxonomic classification.</title>
        <authorList>
            <person name="Goeker M."/>
        </authorList>
    </citation>
    <scope>NUCLEOTIDE SEQUENCE [LARGE SCALE GENOMIC DNA]</scope>
    <source>
        <strain evidence="7 8">DSM 105096</strain>
    </source>
</reference>
<dbReference type="InterPro" id="IPR055353">
    <property type="entry name" value="DUF7619"/>
</dbReference>
<evidence type="ECO:0000313" key="8">
    <source>
        <dbReference type="Proteomes" id="UP000770785"/>
    </source>
</evidence>
<dbReference type="Gene3D" id="2.60.40.10">
    <property type="entry name" value="Immunoglobulins"/>
    <property type="match status" value="1"/>
</dbReference>